<evidence type="ECO:0000256" key="2">
    <source>
        <dbReference type="ARBA" id="ARBA00022729"/>
    </source>
</evidence>
<evidence type="ECO:0000313" key="5">
    <source>
        <dbReference type="EMBL" id="QJB45451.1"/>
    </source>
</evidence>
<evidence type="ECO:0000259" key="4">
    <source>
        <dbReference type="Pfam" id="PF13458"/>
    </source>
</evidence>
<gene>
    <name evidence="5" type="ORF">HGD76_16005</name>
</gene>
<dbReference type="RefSeq" id="WP_168696368.1">
    <property type="nucleotide sequence ID" value="NZ_CP051206.1"/>
</dbReference>
<name>A0A6H2C287_DOLFA</name>
<dbReference type="InterPro" id="IPR028081">
    <property type="entry name" value="Leu-bd"/>
</dbReference>
<dbReference type="InterPro" id="IPR028082">
    <property type="entry name" value="Peripla_BP_I"/>
</dbReference>
<evidence type="ECO:0000256" key="3">
    <source>
        <dbReference type="SAM" id="Phobius"/>
    </source>
</evidence>
<dbReference type="PANTHER" id="PTHR30483">
    <property type="entry name" value="LEUCINE-SPECIFIC-BINDING PROTEIN"/>
    <property type="match status" value="1"/>
</dbReference>
<dbReference type="PANTHER" id="PTHR30483:SF6">
    <property type="entry name" value="PERIPLASMIC BINDING PROTEIN OF ABC TRANSPORTER FOR NATURAL AMINO ACIDS"/>
    <property type="match status" value="1"/>
</dbReference>
<evidence type="ECO:0000313" key="6">
    <source>
        <dbReference type="Proteomes" id="UP000502433"/>
    </source>
</evidence>
<keyword evidence="3" id="KW-0812">Transmembrane</keyword>
<protein>
    <submittedName>
        <fullName evidence="5">ABC transporter substrate-binding protein</fullName>
    </submittedName>
</protein>
<sequence>MTKMTNLSRKIRKYPILAKWLFLIILILSFSFWVYLIFNPQLLINIFSQNWCKDFELNDNLSCGEESLFTKNKFPLFQQGNFKKAVDFFTEQRLNNQNNPEILIYLNNAKLMQQGKKSYTIAIVIPINQDARGIAEALLRGAAQFQEDFNKDPKNPGLKILVVNDENKPDTVDKLAEHLLSKNDVIAVIGHYTSEVTKAALPVYQKNKVVVIAPATAARKSLFSGKKVLPNFLFRTIPSVKLQIPKLIEQLQLSQLAIKEKVAVFYNPNSTFSQSAFEEFRNQLGASKIIEQDISISKFMPRKILNEVKQQGAKALILIPDGKVNHYSFKNTLNLIDVNEDQLPMAGYSTLYDETILYKQNVKKLLIVVPWHPLSSPNKEMIQRAKQLWGTANIGVQTGISYDATLVLTKALEKVSISASLPNQRLAIQQQLNNIKQVTGGASGTISFDNDGDMIENTSQIVRVIPTKCAISGAIFVPMNYDLTKLDCQQMIKNSKINK</sequence>
<dbReference type="Proteomes" id="UP000502433">
    <property type="component" value="Chromosome"/>
</dbReference>
<evidence type="ECO:0000256" key="1">
    <source>
        <dbReference type="ARBA" id="ARBA00010062"/>
    </source>
</evidence>
<dbReference type="KEGG" id="dfs:HGD76_16005"/>
<organism evidence="5 6">
    <name type="scientific">Dolichospermum flos-aquae CCAP 1403/13F</name>
    <dbReference type="NCBI Taxonomy" id="315271"/>
    <lineage>
        <taxon>Bacteria</taxon>
        <taxon>Bacillati</taxon>
        <taxon>Cyanobacteriota</taxon>
        <taxon>Cyanophyceae</taxon>
        <taxon>Nostocales</taxon>
        <taxon>Aphanizomenonaceae</taxon>
        <taxon>Dolichospermum</taxon>
    </lineage>
</organism>
<reference evidence="5 6" key="1">
    <citation type="submission" date="2020-04" db="EMBL/GenBank/DDBJ databases">
        <title>Genome-Wide Identification of 5-Methylcytosine Sites in Bacterial Genomes By High-Throughput Sequencing of MspJI Restriction Fragments.</title>
        <authorList>
            <person name="Wu V."/>
        </authorList>
    </citation>
    <scope>NUCLEOTIDE SEQUENCE [LARGE SCALE GENOMIC DNA]</scope>
    <source>
        <strain evidence="5 6">CCAP 1403/13f</strain>
    </source>
</reference>
<comment type="similarity">
    <text evidence="1">Belongs to the leucine-binding protein family.</text>
</comment>
<dbReference type="SUPFAM" id="SSF53822">
    <property type="entry name" value="Periplasmic binding protein-like I"/>
    <property type="match status" value="1"/>
</dbReference>
<feature type="transmembrane region" description="Helical" evidence="3">
    <location>
        <begin position="20"/>
        <end position="38"/>
    </location>
</feature>
<accession>A0A6H2C287</accession>
<dbReference type="AlphaFoldDB" id="A0A6H2C287"/>
<dbReference type="EMBL" id="CP051206">
    <property type="protein sequence ID" value="QJB45451.1"/>
    <property type="molecule type" value="Genomic_DNA"/>
</dbReference>
<dbReference type="InterPro" id="IPR051010">
    <property type="entry name" value="BCAA_transport"/>
</dbReference>
<keyword evidence="3" id="KW-1133">Transmembrane helix</keyword>
<proteinExistence type="inferred from homology"/>
<keyword evidence="2" id="KW-0732">Signal</keyword>
<feature type="domain" description="Leucine-binding protein" evidence="4">
    <location>
        <begin position="120"/>
        <end position="464"/>
    </location>
</feature>
<keyword evidence="3" id="KW-0472">Membrane</keyword>
<reference evidence="5 6" key="2">
    <citation type="submission" date="2020-04" db="EMBL/GenBank/DDBJ databases">
        <authorList>
            <person name="Fomenkov A."/>
            <person name="Anton B.P."/>
            <person name="Roberts R.J."/>
        </authorList>
    </citation>
    <scope>NUCLEOTIDE SEQUENCE [LARGE SCALE GENOMIC DNA]</scope>
    <source>
        <strain evidence="5 6">CCAP 1403/13f</strain>
    </source>
</reference>
<dbReference type="Gene3D" id="3.40.50.2300">
    <property type="match status" value="2"/>
</dbReference>
<dbReference type="Pfam" id="PF13458">
    <property type="entry name" value="Peripla_BP_6"/>
    <property type="match status" value="1"/>
</dbReference>
<dbReference type="CDD" id="cd06268">
    <property type="entry name" value="PBP1_ABC_transporter_LIVBP-like"/>
    <property type="match status" value="1"/>
</dbReference>